<dbReference type="EMBL" id="JAAEDH010000001">
    <property type="protein sequence ID" value="MBR0653715.1"/>
    <property type="molecule type" value="Genomic_DNA"/>
</dbReference>
<gene>
    <name evidence="2" type="ORF">GXW79_01345</name>
</gene>
<evidence type="ECO:0000313" key="2">
    <source>
        <dbReference type="EMBL" id="MBR0653715.1"/>
    </source>
</evidence>
<dbReference type="Gene3D" id="1.10.10.690">
    <property type="entry name" value="YidB-like"/>
    <property type="match status" value="1"/>
</dbReference>
<protein>
    <submittedName>
        <fullName evidence="2">DUF937 domain-containing protein</fullName>
    </submittedName>
</protein>
<evidence type="ECO:0000256" key="1">
    <source>
        <dbReference type="SAM" id="MobiDB-lite"/>
    </source>
</evidence>
<dbReference type="AlphaFoldDB" id="A0AAF1KHR1"/>
<reference evidence="2" key="1">
    <citation type="submission" date="2020-01" db="EMBL/GenBank/DDBJ databases">
        <authorList>
            <person name="Rat A."/>
        </authorList>
    </citation>
    <scope>NUCLEOTIDE SEQUENCE</scope>
    <source>
        <strain evidence="2">LMG 28251</strain>
    </source>
</reference>
<dbReference type="Proteomes" id="UP001196068">
    <property type="component" value="Unassembled WGS sequence"/>
</dbReference>
<reference evidence="2" key="2">
    <citation type="journal article" date="2021" name="Syst. Appl. Microbiol.">
        <title>Roseomonas hellenica sp. nov., isolated from roots of wild-growing Alkanna tinctoria.</title>
        <authorList>
            <person name="Rat A."/>
            <person name="Naranjo H.D."/>
            <person name="Lebbe L."/>
            <person name="Cnockaert M."/>
            <person name="Krigas N."/>
            <person name="Grigoriadou K."/>
            <person name="Maloupa E."/>
            <person name="Willems A."/>
        </authorList>
    </citation>
    <scope>NUCLEOTIDE SEQUENCE</scope>
    <source>
        <strain evidence="2">LMG 28251</strain>
    </source>
</reference>
<proteinExistence type="predicted"/>
<keyword evidence="3" id="KW-1185">Reference proteome</keyword>
<accession>A0AAF1KHR1</accession>
<dbReference type="InterPro" id="IPR027405">
    <property type="entry name" value="YidB-like"/>
</dbReference>
<feature type="compositionally biased region" description="Basic and acidic residues" evidence="1">
    <location>
        <begin position="159"/>
        <end position="168"/>
    </location>
</feature>
<name>A0AAF1KHR1_9PROT</name>
<evidence type="ECO:0000313" key="3">
    <source>
        <dbReference type="Proteomes" id="UP001196068"/>
    </source>
</evidence>
<dbReference type="InterPro" id="IPR045372">
    <property type="entry name" value="YidB"/>
</dbReference>
<feature type="region of interest" description="Disordered" evidence="1">
    <location>
        <begin position="147"/>
        <end position="192"/>
    </location>
</feature>
<sequence>MSQGGLGGMFGQLMGGREDGAGLENLLGKLRQQGLGDEVDSWVSTGPNRAVAREQIQAAFGQERLDSAAQQFGMPSGALGGILAQLLPELVNRLTPNGQVPQQLPGGMGGLGGIAASILGGLLSGGMGGGGQGGGGLGSILGGLFGGGSDGGAPMPNEATRDAPRDDGPQELAPNSDGGPLSDLMRGLNRGR</sequence>
<comment type="caution">
    <text evidence="2">The sequence shown here is derived from an EMBL/GenBank/DDBJ whole genome shotgun (WGS) entry which is preliminary data.</text>
</comment>
<organism evidence="2 3">
    <name type="scientific">Plastoroseomonas arctica</name>
    <dbReference type="NCBI Taxonomy" id="1509237"/>
    <lineage>
        <taxon>Bacteria</taxon>
        <taxon>Pseudomonadati</taxon>
        <taxon>Pseudomonadota</taxon>
        <taxon>Alphaproteobacteria</taxon>
        <taxon>Acetobacterales</taxon>
        <taxon>Acetobacteraceae</taxon>
        <taxon>Plastoroseomonas</taxon>
    </lineage>
</organism>
<dbReference type="SUPFAM" id="SSF140804">
    <property type="entry name" value="YidB-like"/>
    <property type="match status" value="1"/>
</dbReference>
<dbReference type="Pfam" id="PF20159">
    <property type="entry name" value="YidB"/>
    <property type="match status" value="1"/>
</dbReference>